<dbReference type="AlphaFoldDB" id="A0A3P7S5C6"/>
<keyword evidence="3" id="KW-1185">Reference proteome</keyword>
<reference evidence="2 3" key="1">
    <citation type="submission" date="2018-11" db="EMBL/GenBank/DDBJ databases">
        <authorList>
            <consortium name="Pathogen Informatics"/>
        </authorList>
    </citation>
    <scope>NUCLEOTIDE SEQUENCE [LARGE SCALE GENOMIC DNA]</scope>
</reference>
<evidence type="ECO:0000313" key="2">
    <source>
        <dbReference type="EMBL" id="VDO01629.1"/>
    </source>
</evidence>
<sequence length="297" mass="32706">MMQADMKTVEGLYNSAVDLDRLNSAQVRYILRAYRPSYARSLRHLKDASSITTGSTSECISVQWIDFIISGVTQVSDRLLSEESEQSDWKPQLLEPLDLRLPILLPDDCYPSSTRIRNPHLESNTESSHECQTDPDNSSLKSQSGAVEVSELSNYLQPALLSGWCRLSFRQNPNLRSEPWLSWDVYLAAENVSSSNEKVSNLSVDVDSPSRDSPGPKTPPACEPPLPPVPKPIELINTDSPVQESTTELDSANLSDSTKVDDSSSIRIFSVAVPKIGNNLGLSIIAARTFVLLICAL</sequence>
<feature type="compositionally biased region" description="Polar residues" evidence="1">
    <location>
        <begin position="115"/>
        <end position="126"/>
    </location>
</feature>
<feature type="compositionally biased region" description="Pro residues" evidence="1">
    <location>
        <begin position="216"/>
        <end position="231"/>
    </location>
</feature>
<proteinExistence type="predicted"/>
<accession>A0A3P7S5C6</accession>
<evidence type="ECO:0000313" key="3">
    <source>
        <dbReference type="Proteomes" id="UP000278807"/>
    </source>
</evidence>
<protein>
    <submittedName>
        <fullName evidence="2">Uncharacterized protein</fullName>
    </submittedName>
</protein>
<feature type="compositionally biased region" description="Low complexity" evidence="1">
    <location>
        <begin position="198"/>
        <end position="213"/>
    </location>
</feature>
<gene>
    <name evidence="2" type="ORF">HNAJ_LOCUS5769</name>
</gene>
<name>A0A3P7S5C6_RODNA</name>
<feature type="region of interest" description="Disordered" evidence="1">
    <location>
        <begin position="198"/>
        <end position="236"/>
    </location>
</feature>
<dbReference type="EMBL" id="UZAE01005374">
    <property type="protein sequence ID" value="VDO01629.1"/>
    <property type="molecule type" value="Genomic_DNA"/>
</dbReference>
<feature type="region of interest" description="Disordered" evidence="1">
    <location>
        <begin position="115"/>
        <end position="145"/>
    </location>
</feature>
<dbReference type="Proteomes" id="UP000278807">
    <property type="component" value="Unassembled WGS sequence"/>
</dbReference>
<feature type="compositionally biased region" description="Polar residues" evidence="1">
    <location>
        <begin position="134"/>
        <end position="145"/>
    </location>
</feature>
<organism evidence="2 3">
    <name type="scientific">Rodentolepis nana</name>
    <name type="common">Dwarf tapeworm</name>
    <name type="synonym">Hymenolepis nana</name>
    <dbReference type="NCBI Taxonomy" id="102285"/>
    <lineage>
        <taxon>Eukaryota</taxon>
        <taxon>Metazoa</taxon>
        <taxon>Spiralia</taxon>
        <taxon>Lophotrochozoa</taxon>
        <taxon>Platyhelminthes</taxon>
        <taxon>Cestoda</taxon>
        <taxon>Eucestoda</taxon>
        <taxon>Cyclophyllidea</taxon>
        <taxon>Hymenolepididae</taxon>
        <taxon>Rodentolepis</taxon>
    </lineage>
</organism>
<evidence type="ECO:0000256" key="1">
    <source>
        <dbReference type="SAM" id="MobiDB-lite"/>
    </source>
</evidence>